<dbReference type="InterPro" id="IPR037522">
    <property type="entry name" value="HD_GYP_dom"/>
</dbReference>
<evidence type="ECO:0000259" key="1">
    <source>
        <dbReference type="PROSITE" id="PS51832"/>
    </source>
</evidence>
<dbReference type="EMBL" id="CP120678">
    <property type="protein sequence ID" value="WIW70950.1"/>
    <property type="molecule type" value="Genomic_DNA"/>
</dbReference>
<feature type="domain" description="HD-GYP" evidence="1">
    <location>
        <begin position="105"/>
        <end position="303"/>
    </location>
</feature>
<keyword evidence="3" id="KW-1185">Reference proteome</keyword>
<reference evidence="2" key="1">
    <citation type="submission" date="2023-03" db="EMBL/GenBank/DDBJ databases">
        <title>Selenobaculum gbiensis gen. nov. sp. nov., a new bacterium isolated from the gut microbiota of IBD patient.</title>
        <authorList>
            <person name="Yeo S."/>
            <person name="Park H."/>
            <person name="Huh C.S."/>
        </authorList>
    </citation>
    <scope>NUCLEOTIDE SEQUENCE</scope>
    <source>
        <strain evidence="2">ICN-92133</strain>
    </source>
</reference>
<dbReference type="Proteomes" id="UP001243623">
    <property type="component" value="Chromosome"/>
</dbReference>
<dbReference type="Gene3D" id="1.10.3210.10">
    <property type="entry name" value="Hypothetical protein af1432"/>
    <property type="match status" value="1"/>
</dbReference>
<evidence type="ECO:0000313" key="2">
    <source>
        <dbReference type="EMBL" id="WIW70950.1"/>
    </source>
</evidence>
<dbReference type="PANTHER" id="PTHR43155:SF2">
    <property type="entry name" value="CYCLIC DI-GMP PHOSPHODIESTERASE PA4108"/>
    <property type="match status" value="1"/>
</dbReference>
<sequence>MRVIRIENLKDDMVLARPLFQKHGIVLLNEGATNLVRYKEKFKQMGIFYLYVEDDESRGIEIDDVVKQETRNEGRRVVGEMLKKLLNKQRIHINEIQDVVTSIIDDILTNKTVIVNLTDLKNTDDYLYGHAVNVSVLALIIGHAKGYSEKQLMYLGTGAILHDIGLALLPEDIVRKPEEKMTSEEKKIYRSHPKLGYETVKNSWDVDAFSKLIIWGHHECLDGTGYPRGLKGNDLHEMARIVAVCDVYDELTSSEIEPGKKMPSYLAMEYLSLNAGIKFDAEIIELFLNHIATYPVGSMVTLNDGRAGIVEKQNEGFPMRPVVRLLNVADYAIADLMKEMNAVIVDSE</sequence>
<gene>
    <name evidence="2" type="ORF">P3F81_01095</name>
</gene>
<protein>
    <submittedName>
        <fullName evidence="2">HD-GYP domain-containing protein</fullName>
    </submittedName>
</protein>
<dbReference type="AlphaFoldDB" id="A0A9Y2AK43"/>
<dbReference type="KEGG" id="sgbi:P3F81_01095"/>
<dbReference type="Pfam" id="PF13487">
    <property type="entry name" value="HD_5"/>
    <property type="match status" value="1"/>
</dbReference>
<dbReference type="InterPro" id="IPR003607">
    <property type="entry name" value="HD/PDEase_dom"/>
</dbReference>
<dbReference type="SMART" id="SM00471">
    <property type="entry name" value="HDc"/>
    <property type="match status" value="1"/>
</dbReference>
<name>A0A9Y2AK43_9FIRM</name>
<proteinExistence type="predicted"/>
<dbReference type="CDD" id="cd00077">
    <property type="entry name" value="HDc"/>
    <property type="match status" value="1"/>
</dbReference>
<evidence type="ECO:0000313" key="3">
    <source>
        <dbReference type="Proteomes" id="UP001243623"/>
    </source>
</evidence>
<dbReference type="SUPFAM" id="SSF109604">
    <property type="entry name" value="HD-domain/PDEase-like"/>
    <property type="match status" value="1"/>
</dbReference>
<organism evidence="2 3">
    <name type="scientific">Selenobaculum gibii</name>
    <dbReference type="NCBI Taxonomy" id="3054208"/>
    <lineage>
        <taxon>Bacteria</taxon>
        <taxon>Bacillati</taxon>
        <taxon>Bacillota</taxon>
        <taxon>Negativicutes</taxon>
        <taxon>Selenomonadales</taxon>
        <taxon>Selenomonadaceae</taxon>
        <taxon>Selenobaculum</taxon>
    </lineage>
</organism>
<dbReference type="PROSITE" id="PS51832">
    <property type="entry name" value="HD_GYP"/>
    <property type="match status" value="1"/>
</dbReference>
<dbReference type="PANTHER" id="PTHR43155">
    <property type="entry name" value="CYCLIC DI-GMP PHOSPHODIESTERASE PA4108-RELATED"/>
    <property type="match status" value="1"/>
</dbReference>
<accession>A0A9Y2AK43</accession>
<dbReference type="RefSeq" id="WP_147667162.1">
    <property type="nucleotide sequence ID" value="NZ_CP120678.1"/>
</dbReference>